<comment type="caution">
    <text evidence="8">The sequence shown here is derived from an EMBL/GenBank/DDBJ whole genome shotgun (WGS) entry which is preliminary data.</text>
</comment>
<dbReference type="InterPro" id="IPR003781">
    <property type="entry name" value="CoA-bd"/>
</dbReference>
<dbReference type="SUPFAM" id="SSF56059">
    <property type="entry name" value="Glutathione synthetase ATP-binding domain-like"/>
    <property type="match status" value="1"/>
</dbReference>
<dbReference type="EMBL" id="JACDUS010000001">
    <property type="protein sequence ID" value="MBA2880326.1"/>
    <property type="molecule type" value="Genomic_DNA"/>
</dbReference>
<dbReference type="Gene3D" id="3.40.50.261">
    <property type="entry name" value="Succinyl-CoA synthetase domains"/>
    <property type="match status" value="2"/>
</dbReference>
<dbReference type="GO" id="GO:0005524">
    <property type="term" value="F:ATP binding"/>
    <property type="evidence" value="ECO:0007669"/>
    <property type="project" value="UniProtKB-UniRule"/>
</dbReference>
<reference evidence="8 9" key="1">
    <citation type="submission" date="2020-07" db="EMBL/GenBank/DDBJ databases">
        <title>Genomic Encyclopedia of Type Strains, Phase IV (KMG-IV): sequencing the most valuable type-strain genomes for metagenomic binning, comparative biology and taxonomic classification.</title>
        <authorList>
            <person name="Goeker M."/>
        </authorList>
    </citation>
    <scope>NUCLEOTIDE SEQUENCE [LARGE SCALE GENOMIC DNA]</scope>
    <source>
        <strain evidence="8 9">DSM 17721</strain>
    </source>
</reference>
<dbReference type="SUPFAM" id="SSF52210">
    <property type="entry name" value="Succinyl-CoA synthetase domains"/>
    <property type="match status" value="2"/>
</dbReference>
<dbReference type="GO" id="GO:0016747">
    <property type="term" value="F:acyltransferase activity, transferring groups other than amino-acyl groups"/>
    <property type="evidence" value="ECO:0007669"/>
    <property type="project" value="InterPro"/>
</dbReference>
<dbReference type="InterPro" id="IPR043938">
    <property type="entry name" value="Ligase_CoA_dom"/>
</dbReference>
<dbReference type="PANTHER" id="PTHR43334">
    <property type="entry name" value="ACETATE--COA LIGASE [ADP-FORMING]"/>
    <property type="match status" value="1"/>
</dbReference>
<keyword evidence="1" id="KW-0436">Ligase</keyword>
<dbReference type="Pfam" id="PF19045">
    <property type="entry name" value="Ligase_CoA_2"/>
    <property type="match status" value="1"/>
</dbReference>
<dbReference type="PROSITE" id="PS51186">
    <property type="entry name" value="GNAT"/>
    <property type="match status" value="1"/>
</dbReference>
<keyword evidence="8" id="KW-0808">Transferase</keyword>
<dbReference type="PROSITE" id="PS50975">
    <property type="entry name" value="ATP_GRASP"/>
    <property type="match status" value="1"/>
</dbReference>
<comment type="similarity">
    <text evidence="4">In the N-terminal section; belongs to the acetate CoA ligase alpha subunit family.</text>
</comment>
<dbReference type="Gene3D" id="3.30.470.20">
    <property type="entry name" value="ATP-grasp fold, B domain"/>
    <property type="match status" value="1"/>
</dbReference>
<dbReference type="SUPFAM" id="SSF51735">
    <property type="entry name" value="NAD(P)-binding Rossmann-fold domains"/>
    <property type="match status" value="1"/>
</dbReference>
<dbReference type="GO" id="GO:0046872">
    <property type="term" value="F:metal ion binding"/>
    <property type="evidence" value="ECO:0007669"/>
    <property type="project" value="InterPro"/>
</dbReference>
<dbReference type="InterPro" id="IPR036291">
    <property type="entry name" value="NAD(P)-bd_dom_sf"/>
</dbReference>
<dbReference type="Gene3D" id="3.40.50.720">
    <property type="entry name" value="NAD(P)-binding Rossmann-like Domain"/>
    <property type="match status" value="1"/>
</dbReference>
<dbReference type="Pfam" id="PF13607">
    <property type="entry name" value="Succ_CoA_lig"/>
    <property type="match status" value="1"/>
</dbReference>
<dbReference type="InterPro" id="IPR000182">
    <property type="entry name" value="GNAT_dom"/>
</dbReference>
<evidence type="ECO:0000313" key="8">
    <source>
        <dbReference type="EMBL" id="MBA2880326.1"/>
    </source>
</evidence>
<gene>
    <name evidence="8" type="ORF">HNR65_000633</name>
</gene>
<evidence type="ECO:0000259" key="6">
    <source>
        <dbReference type="PROSITE" id="PS50975"/>
    </source>
</evidence>
<evidence type="ECO:0000256" key="5">
    <source>
        <dbReference type="PROSITE-ProRule" id="PRU00409"/>
    </source>
</evidence>
<dbReference type="FunFam" id="3.30.1490.20:FF:000020">
    <property type="entry name" value="Protein lysine acetyltransferase"/>
    <property type="match status" value="1"/>
</dbReference>
<accession>A0A7W0HJR4</accession>
<dbReference type="InterPro" id="IPR011761">
    <property type="entry name" value="ATP-grasp"/>
</dbReference>
<keyword evidence="3 5" id="KW-0067">ATP-binding</keyword>
<evidence type="ECO:0000256" key="1">
    <source>
        <dbReference type="ARBA" id="ARBA00022598"/>
    </source>
</evidence>
<dbReference type="InterPro" id="IPR016181">
    <property type="entry name" value="Acyl_CoA_acyltransferase"/>
</dbReference>
<dbReference type="PANTHER" id="PTHR43334:SF1">
    <property type="entry name" value="3-HYDROXYPROPIONATE--COA LIGASE [ADP-FORMING]"/>
    <property type="match status" value="1"/>
</dbReference>
<evidence type="ECO:0000256" key="2">
    <source>
        <dbReference type="ARBA" id="ARBA00022741"/>
    </source>
</evidence>
<dbReference type="Proteomes" id="UP000525298">
    <property type="component" value="Unassembled WGS sequence"/>
</dbReference>
<keyword evidence="2 5" id="KW-0547">Nucleotide-binding</keyword>
<sequence>MSVLNLNKIFAPRSIAVIGASEKSGSVGTMVTNNLVNGGYKGRLYPVNPKYTHVSGLPAFKSVGDLPAAPDLVMIATPIETVAEIVRQCMEKNAGGAMVLSAGGRETGKKGAAMEEEIKSQIQSSGFRVLGPNCLGIISTRHCMNATFANRMAQRGKMAFISQSGAICTAILDFAEKSRIGFSYFVSLGSMLDVDFGDVIDYLGNDPQVGSIVMYVENLARIRNFMSAARSVSRVKPIIALKAGRTRAGAAAAASHTGALAGEDAVYDAAFKRAGIVRVKTFAELFDCAEFIGKQPKPAGHGLAILTNAGGAGVMAADALWDYGFFPVTLAPETIRQLDAILPPHWSRANPVDILGDATAERYARAAEILAGAREVNGLLIMLAPQAIAEPTRVAEVLAEQLKKQSYPVFTAWLGGSDVEGGRAVFHKSGIPTFDSPERAVRAFMDLYRYSRNIEMLQQIPEKLPHRLDFDRQKAKALIDTALARETGHMPEIEAKDLLAAYGIPVNPTMFAGTAEQAANMAEKTGFPVVLKVASSRIVHKSDVGGVALNLCDATAVSEAFGQMARRVDERCPGGFDGVSVQKMLPQGSYEIIAGARKDREFGPVVLFGTGGVLTEVFKDRSIALPPLNRLLARRMMEETRIYKVLQGYRNLDALDLVQFEALLIRLSQLMTDFAEISEIDINPLMVHDGRIIAVDARVIVSPAEVKAPLHLVISPYPNEYEEQLDLEDVGVLTVRPIRPEDAPLLEEMFNELSPMSIYYRFFSPIKRLPHYMLARFTQIDYDRQIAMVAISTAGGIEKMLGVSRVIGEPDGKTAEFAVLVADQWHGKGIGAILLKRCLDIARSRGTDKIWGLILPDNTKMLALARKLGFDIRKDNTGEYEATLRFQNSGGEPDKPSYAGSAR</sequence>
<dbReference type="InterPro" id="IPR013815">
    <property type="entry name" value="ATP_grasp_subdomain_1"/>
</dbReference>
<dbReference type="SUPFAM" id="SSF55729">
    <property type="entry name" value="Acyl-CoA N-acyltransferases (Nat)"/>
    <property type="match status" value="1"/>
</dbReference>
<evidence type="ECO:0000259" key="7">
    <source>
        <dbReference type="PROSITE" id="PS51186"/>
    </source>
</evidence>
<dbReference type="InterPro" id="IPR051538">
    <property type="entry name" value="Acyl-CoA_Synth/Transferase"/>
</dbReference>
<dbReference type="CDD" id="cd04301">
    <property type="entry name" value="NAT_SF"/>
    <property type="match status" value="1"/>
</dbReference>
<evidence type="ECO:0000313" key="9">
    <source>
        <dbReference type="Proteomes" id="UP000525298"/>
    </source>
</evidence>
<dbReference type="GO" id="GO:0043758">
    <property type="term" value="F:acetate-CoA ligase (ADP-forming) activity"/>
    <property type="evidence" value="ECO:0007669"/>
    <property type="project" value="InterPro"/>
</dbReference>
<feature type="domain" description="N-acetyltransferase" evidence="7">
    <location>
        <begin position="733"/>
        <end position="885"/>
    </location>
</feature>
<dbReference type="Pfam" id="PF13302">
    <property type="entry name" value="Acetyltransf_3"/>
    <property type="match status" value="1"/>
</dbReference>
<feature type="domain" description="ATP-grasp" evidence="6">
    <location>
        <begin position="496"/>
        <end position="532"/>
    </location>
</feature>
<evidence type="ECO:0000256" key="3">
    <source>
        <dbReference type="ARBA" id="ARBA00022840"/>
    </source>
</evidence>
<dbReference type="Pfam" id="PF13549">
    <property type="entry name" value="ATP-grasp_5"/>
    <property type="match status" value="1"/>
</dbReference>
<dbReference type="InterPro" id="IPR016102">
    <property type="entry name" value="Succinyl-CoA_synth-like"/>
</dbReference>
<dbReference type="RefSeq" id="WP_181549972.1">
    <property type="nucleotide sequence ID" value="NZ_JACDUS010000001.1"/>
</dbReference>
<dbReference type="InterPro" id="IPR032875">
    <property type="entry name" value="Succ_CoA_lig_flav_dom"/>
</dbReference>
<proteinExistence type="inferred from homology"/>
<evidence type="ECO:0000256" key="4">
    <source>
        <dbReference type="ARBA" id="ARBA00060888"/>
    </source>
</evidence>
<name>A0A7W0HJR4_9BACT</name>
<dbReference type="Gene3D" id="3.40.630.30">
    <property type="match status" value="1"/>
</dbReference>
<dbReference type="Gene3D" id="3.30.1490.20">
    <property type="entry name" value="ATP-grasp fold, A domain"/>
    <property type="match status" value="1"/>
</dbReference>
<keyword evidence="9" id="KW-1185">Reference proteome</keyword>
<organism evidence="8 9">
    <name type="scientific">Desulfosalsimonas propionicica</name>
    <dbReference type="NCBI Taxonomy" id="332175"/>
    <lineage>
        <taxon>Bacteria</taxon>
        <taxon>Pseudomonadati</taxon>
        <taxon>Thermodesulfobacteriota</taxon>
        <taxon>Desulfobacteria</taxon>
        <taxon>Desulfobacterales</taxon>
        <taxon>Desulfosalsimonadaceae</taxon>
        <taxon>Desulfosalsimonas</taxon>
    </lineage>
</organism>
<dbReference type="Pfam" id="PF13380">
    <property type="entry name" value="CoA_binding_2"/>
    <property type="match status" value="1"/>
</dbReference>
<dbReference type="SMART" id="SM00881">
    <property type="entry name" value="CoA_binding"/>
    <property type="match status" value="1"/>
</dbReference>
<dbReference type="AlphaFoldDB" id="A0A7W0HJR4"/>
<protein>
    <submittedName>
        <fullName evidence="8">Acetyltransferase</fullName>
    </submittedName>
</protein>